<sequence length="442" mass="49134">MPTEAPSSQRQGLNPPSLNEPLHEDVLWGIFSLCANMNLATEDVTPAIDTLRSLSQVSSSWRRVLIAAPTLWGRVLNLARLERSKSWLEEVVKRSDGSWLHVRAIIGEEHREGGYHDFVRLFVKKHWDRIWSLNIELGMGMTSMNDTGEWILLFASPSNLRSVTVRSSIFAFDLLPVHSPHLEAMELSDDARAGRHEHFENRVPLGTISMPNLRQIAIKTHWQHLADSLLAVLCQISPADDCLLNFVAPFTFSLGEMPEIVQLMPRVLSKYLRHAAECSDLQKDSQTKVTITPTVVDFMISSPSTSHYSSASFRFSIDCASGGFPGVSQDLPAALPPTFISSFQSIEFDEIKSLSISLSFPGNIADMAFRQFARMFPSLEHLTVDAESLKSVNLFSEPGPFVSLPDLKDIFLRNYGALSDAQIAAIPSLLGASPETPVYIEN</sequence>
<accession>A0A409WE18</accession>
<gene>
    <name evidence="1" type="ORF">CVT26_004467</name>
</gene>
<reference evidence="1 2" key="1">
    <citation type="journal article" date="2018" name="Evol. Lett.">
        <title>Horizontal gene cluster transfer increased hallucinogenic mushroom diversity.</title>
        <authorList>
            <person name="Reynolds H.T."/>
            <person name="Vijayakumar V."/>
            <person name="Gluck-Thaler E."/>
            <person name="Korotkin H.B."/>
            <person name="Matheny P.B."/>
            <person name="Slot J.C."/>
        </authorList>
    </citation>
    <scope>NUCLEOTIDE SEQUENCE [LARGE SCALE GENOMIC DNA]</scope>
    <source>
        <strain evidence="1 2">SRW20</strain>
    </source>
</reference>
<dbReference type="OrthoDB" id="2946622at2759"/>
<organism evidence="1 2">
    <name type="scientific">Gymnopilus dilepis</name>
    <dbReference type="NCBI Taxonomy" id="231916"/>
    <lineage>
        <taxon>Eukaryota</taxon>
        <taxon>Fungi</taxon>
        <taxon>Dikarya</taxon>
        <taxon>Basidiomycota</taxon>
        <taxon>Agaricomycotina</taxon>
        <taxon>Agaricomycetes</taxon>
        <taxon>Agaricomycetidae</taxon>
        <taxon>Agaricales</taxon>
        <taxon>Agaricineae</taxon>
        <taxon>Hymenogastraceae</taxon>
        <taxon>Gymnopilus</taxon>
    </lineage>
</organism>
<dbReference type="AlphaFoldDB" id="A0A409WE18"/>
<evidence type="ECO:0008006" key="3">
    <source>
        <dbReference type="Google" id="ProtNLM"/>
    </source>
</evidence>
<protein>
    <recommendedName>
        <fullName evidence="3">F-box domain-containing protein</fullName>
    </recommendedName>
</protein>
<comment type="caution">
    <text evidence="1">The sequence shown here is derived from an EMBL/GenBank/DDBJ whole genome shotgun (WGS) entry which is preliminary data.</text>
</comment>
<dbReference type="InParanoid" id="A0A409WE18"/>
<dbReference type="Proteomes" id="UP000284706">
    <property type="component" value="Unassembled WGS sequence"/>
</dbReference>
<dbReference type="EMBL" id="NHYE01005125">
    <property type="protein sequence ID" value="PPQ76743.1"/>
    <property type="molecule type" value="Genomic_DNA"/>
</dbReference>
<evidence type="ECO:0000313" key="2">
    <source>
        <dbReference type="Proteomes" id="UP000284706"/>
    </source>
</evidence>
<evidence type="ECO:0000313" key="1">
    <source>
        <dbReference type="EMBL" id="PPQ76743.1"/>
    </source>
</evidence>
<proteinExistence type="predicted"/>
<name>A0A409WE18_9AGAR</name>
<keyword evidence="2" id="KW-1185">Reference proteome</keyword>